<accession>A0A8H6XP22</accession>
<dbReference type="Proteomes" id="UP000623467">
    <property type="component" value="Unassembled WGS sequence"/>
</dbReference>
<evidence type="ECO:0000256" key="1">
    <source>
        <dbReference type="SAM" id="MobiDB-lite"/>
    </source>
</evidence>
<comment type="caution">
    <text evidence="2">The sequence shown here is derived from an EMBL/GenBank/DDBJ whole genome shotgun (WGS) entry which is preliminary data.</text>
</comment>
<protein>
    <recommendedName>
        <fullName evidence="4">SAM domain-containing protein</fullName>
    </recommendedName>
</protein>
<keyword evidence="3" id="KW-1185">Reference proteome</keyword>
<evidence type="ECO:0000313" key="2">
    <source>
        <dbReference type="EMBL" id="KAF7343879.1"/>
    </source>
</evidence>
<gene>
    <name evidence="2" type="ORF">MSAN_01969200</name>
</gene>
<sequence length="167" mass="17172">MTEQPLQPSSARNLRVHRGPIITGGVGGDGGFGARHGGHGGVGRGSRMDLNDALRLGAEIEGGGGKGGMGGTGNGGNGGDGEDTEFTGGKCMREELEFIDIDPEVQLVQLGLSTNSYVLLTSAGYENVGGLLEATKGDLQSAGLQSGEINQLKYNLKKYALAHPFKT</sequence>
<dbReference type="AlphaFoldDB" id="A0A8H6XP22"/>
<organism evidence="2 3">
    <name type="scientific">Mycena sanguinolenta</name>
    <dbReference type="NCBI Taxonomy" id="230812"/>
    <lineage>
        <taxon>Eukaryota</taxon>
        <taxon>Fungi</taxon>
        <taxon>Dikarya</taxon>
        <taxon>Basidiomycota</taxon>
        <taxon>Agaricomycotina</taxon>
        <taxon>Agaricomycetes</taxon>
        <taxon>Agaricomycetidae</taxon>
        <taxon>Agaricales</taxon>
        <taxon>Marasmiineae</taxon>
        <taxon>Mycenaceae</taxon>
        <taxon>Mycena</taxon>
    </lineage>
</organism>
<proteinExistence type="predicted"/>
<dbReference type="OrthoDB" id="10476813at2759"/>
<feature type="compositionally biased region" description="Gly residues" evidence="1">
    <location>
        <begin position="61"/>
        <end position="79"/>
    </location>
</feature>
<evidence type="ECO:0000313" key="3">
    <source>
        <dbReference type="Proteomes" id="UP000623467"/>
    </source>
</evidence>
<name>A0A8H6XP22_9AGAR</name>
<dbReference type="EMBL" id="JACAZH010000022">
    <property type="protein sequence ID" value="KAF7343879.1"/>
    <property type="molecule type" value="Genomic_DNA"/>
</dbReference>
<feature type="region of interest" description="Disordered" evidence="1">
    <location>
        <begin position="61"/>
        <end position="81"/>
    </location>
</feature>
<reference evidence="2" key="1">
    <citation type="submission" date="2020-05" db="EMBL/GenBank/DDBJ databases">
        <title>Mycena genomes resolve the evolution of fungal bioluminescence.</title>
        <authorList>
            <person name="Tsai I.J."/>
        </authorList>
    </citation>
    <scope>NUCLEOTIDE SEQUENCE</scope>
    <source>
        <strain evidence="2">160909Yilan</strain>
    </source>
</reference>
<evidence type="ECO:0008006" key="4">
    <source>
        <dbReference type="Google" id="ProtNLM"/>
    </source>
</evidence>